<accession>A0ABD3NRK3</accession>
<organism evidence="9 10">
    <name type="scientific">Stephanodiscus triporus</name>
    <dbReference type="NCBI Taxonomy" id="2934178"/>
    <lineage>
        <taxon>Eukaryota</taxon>
        <taxon>Sar</taxon>
        <taxon>Stramenopiles</taxon>
        <taxon>Ochrophyta</taxon>
        <taxon>Bacillariophyta</taxon>
        <taxon>Coscinodiscophyceae</taxon>
        <taxon>Thalassiosirophycidae</taxon>
        <taxon>Stephanodiscales</taxon>
        <taxon>Stephanodiscaceae</taxon>
        <taxon>Stephanodiscus</taxon>
    </lineage>
</organism>
<dbReference type="Pfam" id="PF16186">
    <property type="entry name" value="Arm_3"/>
    <property type="match status" value="1"/>
</dbReference>
<dbReference type="PANTHER" id="PTHR23316">
    <property type="entry name" value="IMPORTIN ALPHA"/>
    <property type="match status" value="1"/>
</dbReference>
<evidence type="ECO:0000259" key="8">
    <source>
        <dbReference type="PROSITE" id="PS51214"/>
    </source>
</evidence>
<dbReference type="PROSITE" id="PS51214">
    <property type="entry name" value="IBB"/>
    <property type="match status" value="1"/>
</dbReference>
<dbReference type="AlphaFoldDB" id="A0ABD3NRK3"/>
<evidence type="ECO:0000256" key="3">
    <source>
        <dbReference type="ARBA" id="ARBA00022737"/>
    </source>
</evidence>
<feature type="region of interest" description="Disordered" evidence="7">
    <location>
        <begin position="53"/>
        <end position="73"/>
    </location>
</feature>
<dbReference type="InterPro" id="IPR024931">
    <property type="entry name" value="Importin_alpha"/>
</dbReference>
<dbReference type="InterPro" id="IPR036975">
    <property type="entry name" value="Importin-a_IBB_sf"/>
</dbReference>
<dbReference type="PROSITE" id="PS50176">
    <property type="entry name" value="ARM_REPEAT"/>
    <property type="match status" value="3"/>
</dbReference>
<feature type="domain" description="IBB" evidence="8">
    <location>
        <begin position="1"/>
        <end position="53"/>
    </location>
</feature>
<dbReference type="InterPro" id="IPR032413">
    <property type="entry name" value="Arm_3"/>
</dbReference>
<evidence type="ECO:0000256" key="7">
    <source>
        <dbReference type="SAM" id="MobiDB-lite"/>
    </source>
</evidence>
<dbReference type="Proteomes" id="UP001530315">
    <property type="component" value="Unassembled WGS sequence"/>
</dbReference>
<dbReference type="InterPro" id="IPR016024">
    <property type="entry name" value="ARM-type_fold"/>
</dbReference>
<evidence type="ECO:0000256" key="6">
    <source>
        <dbReference type="PROSITE-ProRule" id="PRU00259"/>
    </source>
</evidence>
<keyword evidence="2 5" id="KW-0813">Transport</keyword>
<sequence length="548" mass="59279">MNRENSRRSDFKKGLDASESRRRRTETTICIRKNKKDEGIAKRRAMAVVPPSDTTIAMNDSHADKSPSTADTNSNKVFTVADIPALMLKLSHNNIDEATLRYVATGFRKILSVETNPPVNEVLASGILPAFVQMLQLNDKPKVQFEAAWALTNIASTSETKAIVDAGAVQHLTQLLSSPDAEVREQSAWCLGNIAGDSSTLRDAVLTTGAMQPLLQNIVHPANESLFDNCVWALSNFCRGKPQPRLNLVSPAVPILAEVLKSNKVGAKTDALWALSYISDGADERIQSVIDGEGILEALIDLLGENSGIVTPALRTVGNIVSGSDEQTQAVIDAGLMPKMKGLLNNSKRTICKEACWVLSNIAAGTHQQIGLVLKTKGCMGRVVEMAISSEWEVRKEAIWVVSNVATGGTDKQIMSAVEVGAIDAVCSVLNINDAKMLLVALDAVDSILKLGMKLGKDYHSFVDECDGLTMIEALQEHESDEVYKKAVHIIETYFGAEDEVDDENLAPTANGSTFSFGIPQKDLDEDECPTSLHNNSQPMATFNFAAI</sequence>
<name>A0ABD3NRK3_9STRA</name>
<dbReference type="Pfam" id="PF00514">
    <property type="entry name" value="Arm"/>
    <property type="match status" value="4"/>
</dbReference>
<evidence type="ECO:0000313" key="10">
    <source>
        <dbReference type="Proteomes" id="UP001530315"/>
    </source>
</evidence>
<dbReference type="GO" id="GO:0015031">
    <property type="term" value="P:protein transport"/>
    <property type="evidence" value="ECO:0007669"/>
    <property type="project" value="UniProtKB-KW"/>
</dbReference>
<keyword evidence="4 5" id="KW-0653">Protein transport</keyword>
<dbReference type="Pfam" id="PF01749">
    <property type="entry name" value="IBB"/>
    <property type="match status" value="1"/>
</dbReference>
<feature type="compositionally biased region" description="Basic and acidic residues" evidence="7">
    <location>
        <begin position="1"/>
        <end position="20"/>
    </location>
</feature>
<keyword evidence="3" id="KW-0677">Repeat</keyword>
<feature type="repeat" description="ARM" evidence="6">
    <location>
        <begin position="126"/>
        <end position="168"/>
    </location>
</feature>
<feature type="region of interest" description="Disordered" evidence="7">
    <location>
        <begin position="1"/>
        <end position="28"/>
    </location>
</feature>
<feature type="repeat" description="ARM" evidence="6">
    <location>
        <begin position="294"/>
        <end position="335"/>
    </location>
</feature>
<evidence type="ECO:0000313" key="9">
    <source>
        <dbReference type="EMBL" id="KAL3777878.1"/>
    </source>
</evidence>
<dbReference type="InterPro" id="IPR002652">
    <property type="entry name" value="Importin-a_IBB"/>
</dbReference>
<dbReference type="SUPFAM" id="SSF48371">
    <property type="entry name" value="ARM repeat"/>
    <property type="match status" value="1"/>
</dbReference>
<dbReference type="Gene3D" id="1.25.10.10">
    <property type="entry name" value="Leucine-rich Repeat Variant"/>
    <property type="match status" value="1"/>
</dbReference>
<protein>
    <recommendedName>
        <fullName evidence="5">Importin subunit alpha</fullName>
    </recommendedName>
</protein>
<comment type="similarity">
    <text evidence="1 5">Belongs to the importin alpha family.</text>
</comment>
<evidence type="ECO:0000256" key="2">
    <source>
        <dbReference type="ARBA" id="ARBA00022448"/>
    </source>
</evidence>
<dbReference type="InterPro" id="IPR011989">
    <property type="entry name" value="ARM-like"/>
</dbReference>
<feature type="repeat" description="ARM" evidence="6">
    <location>
        <begin position="167"/>
        <end position="209"/>
    </location>
</feature>
<dbReference type="InterPro" id="IPR000225">
    <property type="entry name" value="Armadillo"/>
</dbReference>
<evidence type="ECO:0000256" key="5">
    <source>
        <dbReference type="PIRNR" id="PIRNR005673"/>
    </source>
</evidence>
<gene>
    <name evidence="9" type="ORF">ACHAW5_005680</name>
</gene>
<comment type="caution">
    <text evidence="9">The sequence shown here is derived from an EMBL/GenBank/DDBJ whole genome shotgun (WGS) entry which is preliminary data.</text>
</comment>
<dbReference type="SMART" id="SM00185">
    <property type="entry name" value="ARM"/>
    <property type="match status" value="8"/>
</dbReference>
<evidence type="ECO:0000256" key="4">
    <source>
        <dbReference type="ARBA" id="ARBA00022927"/>
    </source>
</evidence>
<reference evidence="9 10" key="1">
    <citation type="submission" date="2024-10" db="EMBL/GenBank/DDBJ databases">
        <title>Updated reference genomes for cyclostephanoid diatoms.</title>
        <authorList>
            <person name="Roberts W.R."/>
            <person name="Alverson A.J."/>
        </authorList>
    </citation>
    <scope>NUCLEOTIDE SEQUENCE [LARGE SCALE GENOMIC DNA]</scope>
    <source>
        <strain evidence="9 10">AJA276-08</strain>
    </source>
</reference>
<dbReference type="EMBL" id="JALLAZ020001258">
    <property type="protein sequence ID" value="KAL3777878.1"/>
    <property type="molecule type" value="Genomic_DNA"/>
</dbReference>
<keyword evidence="10" id="KW-1185">Reference proteome</keyword>
<proteinExistence type="inferred from homology"/>
<dbReference type="Gene3D" id="1.20.5.690">
    <property type="entry name" value="Importin-alpha, importin-beta-binding domain"/>
    <property type="match status" value="1"/>
</dbReference>
<evidence type="ECO:0000256" key="1">
    <source>
        <dbReference type="ARBA" id="ARBA00010394"/>
    </source>
</evidence>
<dbReference type="PIRSF" id="PIRSF005673">
    <property type="entry name" value="Importin_alpha"/>
    <property type="match status" value="1"/>
</dbReference>